<sequence length="64" mass="7065">MAWSMTFAVVTMKFAHIARMPANLHGTGLRDTSNAPRFPWHPPVPSGNFCSHNRRYSAPAQSPG</sequence>
<dbReference type="EMBL" id="OFSQ01000038">
    <property type="protein sequence ID" value="SOY67863.1"/>
    <property type="molecule type" value="Genomic_DNA"/>
</dbReference>
<accession>A0A976A8N2</accession>
<feature type="region of interest" description="Disordered" evidence="1">
    <location>
        <begin position="25"/>
        <end position="64"/>
    </location>
</feature>
<proteinExistence type="predicted"/>
<evidence type="ECO:0000313" key="3">
    <source>
        <dbReference type="Proteomes" id="UP000256780"/>
    </source>
</evidence>
<evidence type="ECO:0000256" key="1">
    <source>
        <dbReference type="SAM" id="MobiDB-lite"/>
    </source>
</evidence>
<reference evidence="2 3" key="1">
    <citation type="submission" date="2018-01" db="EMBL/GenBank/DDBJ databases">
        <authorList>
            <person name="Clerissi C."/>
        </authorList>
    </citation>
    <scope>NUCLEOTIDE SEQUENCE [LARGE SCALE GENOMIC DNA]</scope>
    <source>
        <strain evidence="2">Cupriavidus sp. LMG 19464</strain>
    </source>
</reference>
<dbReference type="AlphaFoldDB" id="A0A976A8N2"/>
<gene>
    <name evidence="2" type="ORF">CBM2587_B90313</name>
</gene>
<evidence type="ECO:0000313" key="2">
    <source>
        <dbReference type="EMBL" id="SOY67863.1"/>
    </source>
</evidence>
<comment type="caution">
    <text evidence="2">The sequence shown here is derived from an EMBL/GenBank/DDBJ whole genome shotgun (WGS) entry which is preliminary data.</text>
</comment>
<organism evidence="2 3">
    <name type="scientific">Cupriavidus taiwanensis</name>
    <dbReference type="NCBI Taxonomy" id="164546"/>
    <lineage>
        <taxon>Bacteria</taxon>
        <taxon>Pseudomonadati</taxon>
        <taxon>Pseudomonadota</taxon>
        <taxon>Betaproteobacteria</taxon>
        <taxon>Burkholderiales</taxon>
        <taxon>Burkholderiaceae</taxon>
        <taxon>Cupriavidus</taxon>
    </lineage>
</organism>
<protein>
    <submittedName>
        <fullName evidence="2">Uncharacterized protein</fullName>
    </submittedName>
</protein>
<dbReference type="Proteomes" id="UP000256780">
    <property type="component" value="Chromosome CBM2587_b"/>
</dbReference>
<name>A0A976A8N2_9BURK</name>